<organism evidence="2 3">
    <name type="scientific">Microvirga aerilata</name>
    <dbReference type="NCBI Taxonomy" id="670292"/>
    <lineage>
        <taxon>Bacteria</taxon>
        <taxon>Pseudomonadati</taxon>
        <taxon>Pseudomonadota</taxon>
        <taxon>Alphaproteobacteria</taxon>
        <taxon>Hyphomicrobiales</taxon>
        <taxon>Methylobacteriaceae</taxon>
        <taxon>Microvirga</taxon>
    </lineage>
</organism>
<dbReference type="Pfam" id="PF13508">
    <property type="entry name" value="Acetyltransf_7"/>
    <property type="match status" value="1"/>
</dbReference>
<dbReference type="AlphaFoldDB" id="A0A936ZBM1"/>
<evidence type="ECO:0000313" key="3">
    <source>
        <dbReference type="Proteomes" id="UP000605848"/>
    </source>
</evidence>
<dbReference type="InterPro" id="IPR016181">
    <property type="entry name" value="Acyl_CoA_acyltransferase"/>
</dbReference>
<dbReference type="Gene3D" id="3.40.630.30">
    <property type="match status" value="1"/>
</dbReference>
<accession>A0A936ZBM1</accession>
<dbReference type="EMBL" id="JAEQMY010000112">
    <property type="protein sequence ID" value="MBL0407781.1"/>
    <property type="molecule type" value="Genomic_DNA"/>
</dbReference>
<comment type="caution">
    <text evidence="2">The sequence shown here is derived from an EMBL/GenBank/DDBJ whole genome shotgun (WGS) entry which is preliminary data.</text>
</comment>
<name>A0A936ZBM1_9HYPH</name>
<dbReference type="RefSeq" id="WP_202065299.1">
    <property type="nucleotide sequence ID" value="NZ_JAEQMY010000112.1"/>
</dbReference>
<protein>
    <submittedName>
        <fullName evidence="2">GNAT family N-acetyltransferase</fullName>
    </submittedName>
</protein>
<dbReference type="CDD" id="cd04301">
    <property type="entry name" value="NAT_SF"/>
    <property type="match status" value="1"/>
</dbReference>
<proteinExistence type="predicted"/>
<dbReference type="PROSITE" id="PS51186">
    <property type="entry name" value="GNAT"/>
    <property type="match status" value="1"/>
</dbReference>
<evidence type="ECO:0000259" key="1">
    <source>
        <dbReference type="PROSITE" id="PS51186"/>
    </source>
</evidence>
<sequence length="148" mass="17013">MSIAPRPALPADYPFALKLYIEAIKPFASTWIEWVDEDQKALFASLWRPDDTWIITLNGEDVGWVEFRRTGDEIFLKQLFISSEHQRRGVGSRVMRLLLEERHGAAKSMALFVLKNNPALGFYERHGFGVVQETPTRFVMRRETGDAA</sequence>
<dbReference type="InterPro" id="IPR000182">
    <property type="entry name" value="GNAT_dom"/>
</dbReference>
<dbReference type="GO" id="GO:0016747">
    <property type="term" value="F:acyltransferase activity, transferring groups other than amino-acyl groups"/>
    <property type="evidence" value="ECO:0007669"/>
    <property type="project" value="InterPro"/>
</dbReference>
<dbReference type="Proteomes" id="UP000605848">
    <property type="component" value="Unassembled WGS sequence"/>
</dbReference>
<feature type="domain" description="N-acetyltransferase" evidence="1">
    <location>
        <begin position="3"/>
        <end position="145"/>
    </location>
</feature>
<gene>
    <name evidence="2" type="ORF">JKG68_28140</name>
</gene>
<evidence type="ECO:0000313" key="2">
    <source>
        <dbReference type="EMBL" id="MBL0407781.1"/>
    </source>
</evidence>
<dbReference type="SUPFAM" id="SSF55729">
    <property type="entry name" value="Acyl-CoA N-acyltransferases (Nat)"/>
    <property type="match status" value="1"/>
</dbReference>
<keyword evidence="3" id="KW-1185">Reference proteome</keyword>
<reference evidence="2" key="1">
    <citation type="submission" date="2021-01" db="EMBL/GenBank/DDBJ databases">
        <title>Microvirga sp.</title>
        <authorList>
            <person name="Kim M.K."/>
        </authorList>
    </citation>
    <scope>NUCLEOTIDE SEQUENCE</scope>
    <source>
        <strain evidence="2">5420S-16</strain>
    </source>
</reference>